<feature type="region of interest" description="Disordered" evidence="6">
    <location>
        <begin position="374"/>
        <end position="405"/>
    </location>
</feature>
<dbReference type="HAMAP" id="MF_01152">
    <property type="entry name" value="DnaJ"/>
    <property type="match status" value="1"/>
</dbReference>
<dbReference type="PROSITE" id="PS00636">
    <property type="entry name" value="DNAJ_1"/>
    <property type="match status" value="1"/>
</dbReference>
<comment type="caution">
    <text evidence="9">The sequence shown here is derived from an EMBL/GenBank/DDBJ whole genome shotgun (WGS) entry which is preliminary data.</text>
</comment>
<evidence type="ECO:0000313" key="10">
    <source>
        <dbReference type="Proteomes" id="UP001149090"/>
    </source>
</evidence>
<dbReference type="PROSITE" id="PS50076">
    <property type="entry name" value="DNAJ_2"/>
    <property type="match status" value="1"/>
</dbReference>
<dbReference type="OrthoDB" id="550424at2759"/>
<dbReference type="Pfam" id="PF00684">
    <property type="entry name" value="DnaJ_CXXCXGXG"/>
    <property type="match status" value="1"/>
</dbReference>
<dbReference type="InterPro" id="IPR001623">
    <property type="entry name" value="DnaJ_domain"/>
</dbReference>
<keyword evidence="10" id="KW-1185">Reference proteome</keyword>
<protein>
    <submittedName>
        <fullName evidence="9">DNAj-like-2 isoform a-related</fullName>
    </submittedName>
</protein>
<dbReference type="CDD" id="cd06257">
    <property type="entry name" value="DnaJ"/>
    <property type="match status" value="1"/>
</dbReference>
<dbReference type="GO" id="GO:0051082">
    <property type="term" value="F:unfolded protein binding"/>
    <property type="evidence" value="ECO:0007669"/>
    <property type="project" value="InterPro"/>
</dbReference>
<dbReference type="SUPFAM" id="SSF46565">
    <property type="entry name" value="Chaperone J-domain"/>
    <property type="match status" value="1"/>
</dbReference>
<dbReference type="Gene3D" id="2.60.260.20">
    <property type="entry name" value="Urease metallochaperone UreE, N-terminal domain"/>
    <property type="match status" value="2"/>
</dbReference>
<evidence type="ECO:0000256" key="5">
    <source>
        <dbReference type="PROSITE-ProRule" id="PRU00546"/>
    </source>
</evidence>
<dbReference type="InterPro" id="IPR012724">
    <property type="entry name" value="DnaJ"/>
</dbReference>
<dbReference type="InterPro" id="IPR001305">
    <property type="entry name" value="HSP_DnaJ_Cys-rich_dom"/>
</dbReference>
<dbReference type="CDD" id="cd10747">
    <property type="entry name" value="DnaJ_C"/>
    <property type="match status" value="1"/>
</dbReference>
<dbReference type="FunFam" id="2.60.260.20:FF:000003">
    <property type="entry name" value="DnaJ subfamily A member 2"/>
    <property type="match status" value="1"/>
</dbReference>
<dbReference type="FunFam" id="2.10.230.10:FF:000001">
    <property type="entry name" value="DnaJ subfamily A member 2"/>
    <property type="match status" value="1"/>
</dbReference>
<dbReference type="FunFam" id="1.10.287.110:FF:000041">
    <property type="entry name" value="Chaperone protein DNAj, putative"/>
    <property type="match status" value="1"/>
</dbReference>
<dbReference type="GO" id="GO:0009408">
    <property type="term" value="P:response to heat"/>
    <property type="evidence" value="ECO:0007669"/>
    <property type="project" value="InterPro"/>
</dbReference>
<dbReference type="OMA" id="IVFHIVE"/>
<evidence type="ECO:0000256" key="3">
    <source>
        <dbReference type="ARBA" id="ARBA00022771"/>
    </source>
</evidence>
<feature type="compositionally biased region" description="Polar residues" evidence="6">
    <location>
        <begin position="374"/>
        <end position="392"/>
    </location>
</feature>
<evidence type="ECO:0000256" key="1">
    <source>
        <dbReference type="ARBA" id="ARBA00022723"/>
    </source>
</evidence>
<evidence type="ECO:0000259" key="7">
    <source>
        <dbReference type="PROSITE" id="PS50076"/>
    </source>
</evidence>
<evidence type="ECO:0000256" key="6">
    <source>
        <dbReference type="SAM" id="MobiDB-lite"/>
    </source>
</evidence>
<dbReference type="PANTHER" id="PTHR43888">
    <property type="entry name" value="DNAJ-LIKE-2, ISOFORM A-RELATED"/>
    <property type="match status" value="1"/>
</dbReference>
<dbReference type="Proteomes" id="UP001149090">
    <property type="component" value="Unassembled WGS sequence"/>
</dbReference>
<dbReference type="PRINTS" id="PR00625">
    <property type="entry name" value="JDOMAIN"/>
</dbReference>
<dbReference type="EMBL" id="JAPDFW010000076">
    <property type="protein sequence ID" value="KAJ5073223.1"/>
    <property type="molecule type" value="Genomic_DNA"/>
</dbReference>
<dbReference type="SUPFAM" id="SSF49493">
    <property type="entry name" value="HSP40/DnaJ peptide-binding domain"/>
    <property type="match status" value="2"/>
</dbReference>
<feature type="zinc finger region" description="CR-type" evidence="5">
    <location>
        <begin position="126"/>
        <end position="211"/>
    </location>
</feature>
<dbReference type="Gene3D" id="2.10.230.10">
    <property type="entry name" value="Heat shock protein DnaJ, cysteine-rich domain"/>
    <property type="match status" value="1"/>
</dbReference>
<dbReference type="PROSITE" id="PS51188">
    <property type="entry name" value="ZF_CR"/>
    <property type="match status" value="1"/>
</dbReference>
<keyword evidence="1 5" id="KW-0479">Metal-binding</keyword>
<evidence type="ECO:0000259" key="8">
    <source>
        <dbReference type="PROSITE" id="PS51188"/>
    </source>
</evidence>
<name>A0A9Q0LKS7_ANAIG</name>
<dbReference type="InterPro" id="IPR036410">
    <property type="entry name" value="HSP_DnaJ_Cys-rich_dom_sf"/>
</dbReference>
<keyword evidence="2" id="KW-0677">Repeat</keyword>
<dbReference type="InterPro" id="IPR036869">
    <property type="entry name" value="J_dom_sf"/>
</dbReference>
<dbReference type="SUPFAM" id="SSF57938">
    <property type="entry name" value="DnaJ/Hsp40 cysteine-rich domain"/>
    <property type="match status" value="1"/>
</dbReference>
<dbReference type="GO" id="GO:0005524">
    <property type="term" value="F:ATP binding"/>
    <property type="evidence" value="ECO:0007669"/>
    <property type="project" value="InterPro"/>
</dbReference>
<accession>A0A9Q0LKS7</accession>
<dbReference type="GO" id="GO:0006457">
    <property type="term" value="P:protein folding"/>
    <property type="evidence" value="ECO:0007669"/>
    <property type="project" value="InterPro"/>
</dbReference>
<dbReference type="Gene3D" id="1.10.287.110">
    <property type="entry name" value="DnaJ domain"/>
    <property type="match status" value="1"/>
</dbReference>
<dbReference type="Pfam" id="PF00226">
    <property type="entry name" value="DnaJ"/>
    <property type="match status" value="1"/>
</dbReference>
<evidence type="ECO:0000256" key="4">
    <source>
        <dbReference type="ARBA" id="ARBA00022833"/>
    </source>
</evidence>
<dbReference type="InterPro" id="IPR008971">
    <property type="entry name" value="HSP40/DnaJ_pept-bd"/>
</dbReference>
<proteinExistence type="inferred from homology"/>
<dbReference type="CDD" id="cd10719">
    <property type="entry name" value="DnaJ_zf"/>
    <property type="match status" value="1"/>
</dbReference>
<feature type="domain" description="CR-type" evidence="8">
    <location>
        <begin position="126"/>
        <end position="211"/>
    </location>
</feature>
<dbReference type="GO" id="GO:0008270">
    <property type="term" value="F:zinc ion binding"/>
    <property type="evidence" value="ECO:0007669"/>
    <property type="project" value="UniProtKB-KW"/>
</dbReference>
<keyword evidence="3 5" id="KW-0863">Zinc-finger</keyword>
<organism evidence="9 10">
    <name type="scientific">Anaeramoeba ignava</name>
    <name type="common">Anaerobic marine amoeba</name>
    <dbReference type="NCBI Taxonomy" id="1746090"/>
    <lineage>
        <taxon>Eukaryota</taxon>
        <taxon>Metamonada</taxon>
        <taxon>Anaeramoebidae</taxon>
        <taxon>Anaeramoeba</taxon>
    </lineage>
</organism>
<evidence type="ECO:0000313" key="9">
    <source>
        <dbReference type="EMBL" id="KAJ5073223.1"/>
    </source>
</evidence>
<reference evidence="9" key="1">
    <citation type="submission" date="2022-10" db="EMBL/GenBank/DDBJ databases">
        <title>Novel sulphate-reducing endosymbionts in the free-living metamonad Anaeramoeba.</title>
        <authorList>
            <person name="Jerlstrom-Hultqvist J."/>
            <person name="Cepicka I."/>
            <person name="Gallot-Lavallee L."/>
            <person name="Salas-Leiva D."/>
            <person name="Curtis B.A."/>
            <person name="Zahonova K."/>
            <person name="Pipaliya S."/>
            <person name="Dacks J."/>
            <person name="Roger A.J."/>
        </authorList>
    </citation>
    <scope>NUCLEOTIDE SEQUENCE</scope>
    <source>
        <strain evidence="9">BMAN</strain>
    </source>
</reference>
<sequence length="405" mass="45627">MSVKETGYYDTLGVSPNATESEIKSAYRKLALKYHPDRNPNGAEKFKEIGEAYEVLSNSEKREVYDKYGKEGLQGGGGMGVDPFDLFSSFFGTGFSFGHQKRRSGPRRGEDLVHQLPVSLEDLYKGKTTKIAVNKDVICPVCNGKGSEKPDAVQKCKVCDGHGIRITIHQIGPGMIQQVQQRCDVCGGTGETIMDEYRCKKCNAKKVINERKILEVFIDKGMRWGEKITFPGEGDQAPDTVAGDVVLVLSEKHHSIFQRKGNDLFMTHNLTLVEALCGFEFVLQHLDGRQLVIKSEQNEIIKPGDVRGIEHQGMPLKESPYEFGNLYVKFEVEFPKKGQINSKNFNTLREILPNPKTPKHKLKQTDIVVELKEIQQNSKKSQRSQHTYYSQQDSDDERSTGCKQM</sequence>
<evidence type="ECO:0000256" key="2">
    <source>
        <dbReference type="ARBA" id="ARBA00022737"/>
    </source>
</evidence>
<dbReference type="GO" id="GO:0030544">
    <property type="term" value="F:Hsp70 protein binding"/>
    <property type="evidence" value="ECO:0007669"/>
    <property type="project" value="InterPro"/>
</dbReference>
<dbReference type="Pfam" id="PF01556">
    <property type="entry name" value="DnaJ_C"/>
    <property type="match status" value="1"/>
</dbReference>
<dbReference type="InterPro" id="IPR044713">
    <property type="entry name" value="DNJA1/2-like"/>
</dbReference>
<gene>
    <name evidence="9" type="ORF">M0811_08905</name>
</gene>
<dbReference type="InterPro" id="IPR018253">
    <property type="entry name" value="DnaJ_domain_CS"/>
</dbReference>
<feature type="domain" description="J" evidence="7">
    <location>
        <begin position="7"/>
        <end position="69"/>
    </location>
</feature>
<dbReference type="SMART" id="SM00271">
    <property type="entry name" value="DnaJ"/>
    <property type="match status" value="1"/>
</dbReference>
<dbReference type="AlphaFoldDB" id="A0A9Q0LKS7"/>
<dbReference type="InterPro" id="IPR002939">
    <property type="entry name" value="DnaJ_C"/>
</dbReference>
<keyword evidence="4 5" id="KW-0862">Zinc</keyword>